<keyword evidence="4" id="KW-1185">Reference proteome</keyword>
<organism evidence="3 4">
    <name type="scientific">Theropithecus gelada</name>
    <name type="common">Gelada baboon</name>
    <dbReference type="NCBI Taxonomy" id="9565"/>
    <lineage>
        <taxon>Eukaryota</taxon>
        <taxon>Metazoa</taxon>
        <taxon>Chordata</taxon>
        <taxon>Craniata</taxon>
        <taxon>Vertebrata</taxon>
        <taxon>Euteleostomi</taxon>
        <taxon>Mammalia</taxon>
        <taxon>Eutheria</taxon>
        <taxon>Euarchontoglires</taxon>
        <taxon>Primates</taxon>
        <taxon>Haplorrhini</taxon>
        <taxon>Catarrhini</taxon>
        <taxon>Cercopithecidae</taxon>
        <taxon>Cercopithecinae</taxon>
        <taxon>Theropithecus</taxon>
    </lineage>
</organism>
<reference evidence="3" key="1">
    <citation type="submission" date="2018-05" db="EMBL/GenBank/DDBJ databases">
        <title>Whole genome of Theropithecus gelada.</title>
        <authorList>
            <person name="Chiou K.L."/>
            <person name="Snyder-Mackler N."/>
        </authorList>
    </citation>
    <scope>NUCLEOTIDE SEQUENCE [LARGE SCALE GENOMIC DNA]</scope>
</reference>
<dbReference type="GO" id="GO:0008611">
    <property type="term" value="P:ether lipid biosynthetic process"/>
    <property type="evidence" value="ECO:0007669"/>
    <property type="project" value="TreeGrafter"/>
</dbReference>
<dbReference type="PANTHER" id="PTHR12563:SF17">
    <property type="entry name" value="DIHYDROXYACETONE PHOSPHATE ACYLTRANSFERASE"/>
    <property type="match status" value="1"/>
</dbReference>
<dbReference type="SUPFAM" id="SSF69593">
    <property type="entry name" value="Glycerol-3-phosphate (1)-acyltransferase"/>
    <property type="match status" value="1"/>
</dbReference>
<dbReference type="GO" id="GO:0016287">
    <property type="term" value="F:glycerone-phosphate O-acyltransferase activity"/>
    <property type="evidence" value="ECO:0007669"/>
    <property type="project" value="TreeGrafter"/>
</dbReference>
<proteinExistence type="predicted"/>
<dbReference type="GO" id="GO:0019432">
    <property type="term" value="P:triglyceride biosynthetic process"/>
    <property type="evidence" value="ECO:0007669"/>
    <property type="project" value="TreeGrafter"/>
</dbReference>
<dbReference type="Ensembl" id="ENSTGET00000004579.1">
    <property type="protein sequence ID" value="ENSTGEP00000003762.1"/>
    <property type="gene ID" value="ENSTGEG00000003178.1"/>
</dbReference>
<dbReference type="PANTHER" id="PTHR12563">
    <property type="entry name" value="GLYCEROL-3-PHOSPHATE ACYLTRANSFERASE"/>
    <property type="match status" value="1"/>
</dbReference>
<evidence type="ECO:0000313" key="3">
    <source>
        <dbReference type="Ensembl" id="ENSTGEP00000003762.1"/>
    </source>
</evidence>
<evidence type="ECO:0000256" key="1">
    <source>
        <dbReference type="ARBA" id="ARBA00004184"/>
    </source>
</evidence>
<dbReference type="AlphaFoldDB" id="A0A8D2ECR1"/>
<protein>
    <recommendedName>
        <fullName evidence="2">Phospholipid/glycerol acyltransferase domain-containing protein</fullName>
    </recommendedName>
</protein>
<dbReference type="GO" id="GO:0012505">
    <property type="term" value="C:endomembrane system"/>
    <property type="evidence" value="ECO:0007669"/>
    <property type="project" value="UniProtKB-SubCell"/>
</dbReference>
<name>A0A8D2ECR1_THEGE</name>
<sequence length="288" mass="33654">CEEPRLFQLIYSHLSIGSTSPNTTVLFYSKKLKKWHEFENIVEKKRHVSELKFAMKCYTPPVYKGIIPCKPSNIKYNVLNYEESYYVIAIGWMFLHFKFPVKICSQMLEVVSSGRCLNCIQFFVLSLSKIFKQIFSKVSNQEHLVLLLSHQSYVDFLVLPFLPYKYDSSVPVTAAGMDFLKMKPVGELLRTSGGFFMWCYCGGSKLRWAVFSEYVQTILGNGYVSAKFFLEEKRNFFWTLETQKWLMELFSSEPVAQHFCPSFFSSYNSAHDIWLQQRGCLQLLFLPM</sequence>
<reference evidence="3" key="3">
    <citation type="submission" date="2025-09" db="UniProtKB">
        <authorList>
            <consortium name="Ensembl"/>
        </authorList>
    </citation>
    <scope>IDENTIFICATION</scope>
</reference>
<dbReference type="GO" id="GO:0006631">
    <property type="term" value="P:fatty acid metabolic process"/>
    <property type="evidence" value="ECO:0007669"/>
    <property type="project" value="TreeGrafter"/>
</dbReference>
<dbReference type="GO" id="GO:0031966">
    <property type="term" value="C:mitochondrial membrane"/>
    <property type="evidence" value="ECO:0007669"/>
    <property type="project" value="TreeGrafter"/>
</dbReference>
<reference evidence="3" key="2">
    <citation type="submission" date="2025-08" db="UniProtKB">
        <authorList>
            <consortium name="Ensembl"/>
        </authorList>
    </citation>
    <scope>IDENTIFICATION</scope>
</reference>
<dbReference type="GO" id="GO:0004366">
    <property type="term" value="F:glycerol-3-phosphate O-acyltransferase activity"/>
    <property type="evidence" value="ECO:0007669"/>
    <property type="project" value="TreeGrafter"/>
</dbReference>
<evidence type="ECO:0000313" key="4">
    <source>
        <dbReference type="Proteomes" id="UP000694411"/>
    </source>
</evidence>
<dbReference type="GO" id="GO:0005778">
    <property type="term" value="C:peroxisomal membrane"/>
    <property type="evidence" value="ECO:0007669"/>
    <property type="project" value="TreeGrafter"/>
</dbReference>
<dbReference type="GO" id="GO:0008654">
    <property type="term" value="P:phospholipid biosynthetic process"/>
    <property type="evidence" value="ECO:0007669"/>
    <property type="project" value="TreeGrafter"/>
</dbReference>
<evidence type="ECO:0000259" key="2">
    <source>
        <dbReference type="Pfam" id="PF01553"/>
    </source>
</evidence>
<dbReference type="InterPro" id="IPR022284">
    <property type="entry name" value="GPAT/DHAPAT"/>
</dbReference>
<feature type="domain" description="Phospholipid/glycerol acyltransferase" evidence="2">
    <location>
        <begin position="137"/>
        <end position="235"/>
    </location>
</feature>
<dbReference type="Proteomes" id="UP000694411">
    <property type="component" value="Chromosome 20"/>
</dbReference>
<dbReference type="Pfam" id="PF01553">
    <property type="entry name" value="Acyltransferase"/>
    <property type="match status" value="1"/>
</dbReference>
<accession>A0A8D2ECR1</accession>
<dbReference type="InterPro" id="IPR002123">
    <property type="entry name" value="Plipid/glycerol_acylTrfase"/>
</dbReference>
<comment type="subcellular location">
    <subcellularLocation>
        <location evidence="1">Endomembrane system</location>
        <topology evidence="1">Peripheral membrane protein</topology>
    </subcellularLocation>
</comment>